<evidence type="ECO:0000259" key="1">
    <source>
        <dbReference type="SMART" id="SM00478"/>
    </source>
</evidence>
<feature type="domain" description="HhH-GPD" evidence="1">
    <location>
        <begin position="94"/>
        <end position="230"/>
    </location>
</feature>
<dbReference type="SUPFAM" id="SSF48150">
    <property type="entry name" value="DNA-glycosylase"/>
    <property type="match status" value="1"/>
</dbReference>
<dbReference type="EMBL" id="KV907521">
    <property type="protein sequence ID" value="OOF90447.1"/>
    <property type="molecule type" value="Genomic_DNA"/>
</dbReference>
<accession>A0A1R3R7I5</accession>
<dbReference type="Proteomes" id="UP000188318">
    <property type="component" value="Unassembled WGS sequence"/>
</dbReference>
<dbReference type="GO" id="GO:0006285">
    <property type="term" value="P:base-excision repair, AP site formation"/>
    <property type="evidence" value="ECO:0007669"/>
    <property type="project" value="UniProtKB-ARBA"/>
</dbReference>
<reference evidence="4" key="2">
    <citation type="journal article" date="2017" name="Genome Biol.">
        <title>Comparative genomics reveals high biological diversity and specific adaptations in the industrially and medically important fungal genus Aspergillus.</title>
        <authorList>
            <person name="de Vries R.P."/>
            <person name="Riley R."/>
            <person name="Wiebenga A."/>
            <person name="Aguilar-Osorio G."/>
            <person name="Amillis S."/>
            <person name="Uchima C.A."/>
            <person name="Anderluh G."/>
            <person name="Asadollahi M."/>
            <person name="Askin M."/>
            <person name="Barry K."/>
            <person name="Battaglia E."/>
            <person name="Bayram O."/>
            <person name="Benocci T."/>
            <person name="Braus-Stromeyer S.A."/>
            <person name="Caldana C."/>
            <person name="Canovas D."/>
            <person name="Cerqueira G.C."/>
            <person name="Chen F."/>
            <person name="Chen W."/>
            <person name="Choi C."/>
            <person name="Clum A."/>
            <person name="Dos Santos R.A."/>
            <person name="Damasio A.R."/>
            <person name="Diallinas G."/>
            <person name="Emri T."/>
            <person name="Fekete E."/>
            <person name="Flipphi M."/>
            <person name="Freyberg S."/>
            <person name="Gallo A."/>
            <person name="Gournas C."/>
            <person name="Habgood R."/>
            <person name="Hainaut M."/>
            <person name="Harispe M.L."/>
            <person name="Henrissat B."/>
            <person name="Hilden K.S."/>
            <person name="Hope R."/>
            <person name="Hossain A."/>
            <person name="Karabika E."/>
            <person name="Karaffa L."/>
            <person name="Karanyi Z."/>
            <person name="Krasevec N."/>
            <person name="Kuo A."/>
            <person name="Kusch H."/>
            <person name="LaButti K."/>
            <person name="Lagendijk E.L."/>
            <person name="Lapidus A."/>
            <person name="Levasseur A."/>
            <person name="Lindquist E."/>
            <person name="Lipzen A."/>
            <person name="Logrieco A.F."/>
            <person name="MacCabe A."/>
            <person name="Maekelae M.R."/>
            <person name="Malavazi I."/>
            <person name="Melin P."/>
            <person name="Meyer V."/>
            <person name="Mielnichuk N."/>
            <person name="Miskei M."/>
            <person name="Molnar A.P."/>
            <person name="Mule G."/>
            <person name="Ngan C.Y."/>
            <person name="Orejas M."/>
            <person name="Orosz E."/>
            <person name="Ouedraogo J.P."/>
            <person name="Overkamp K.M."/>
            <person name="Park H.-S."/>
            <person name="Perrone G."/>
            <person name="Piumi F."/>
            <person name="Punt P.J."/>
            <person name="Ram A.F."/>
            <person name="Ramon A."/>
            <person name="Rauscher S."/>
            <person name="Record E."/>
            <person name="Riano-Pachon D.M."/>
            <person name="Robert V."/>
            <person name="Roehrig J."/>
            <person name="Ruller R."/>
            <person name="Salamov A."/>
            <person name="Salih N.S."/>
            <person name="Samson R.A."/>
            <person name="Sandor E."/>
            <person name="Sanguinetti M."/>
            <person name="Schuetze T."/>
            <person name="Sepcic K."/>
            <person name="Shelest E."/>
            <person name="Sherlock G."/>
            <person name="Sophianopoulou V."/>
            <person name="Squina F.M."/>
            <person name="Sun H."/>
            <person name="Susca A."/>
            <person name="Todd R.B."/>
            <person name="Tsang A."/>
            <person name="Unkles S.E."/>
            <person name="van de Wiele N."/>
            <person name="van Rossen-Uffink D."/>
            <person name="Oliveira J.V."/>
            <person name="Vesth T.C."/>
            <person name="Visser J."/>
            <person name="Yu J.-H."/>
            <person name="Zhou M."/>
            <person name="Andersen M.R."/>
            <person name="Archer D.B."/>
            <person name="Baker S.E."/>
            <person name="Benoit I."/>
            <person name="Brakhage A.A."/>
            <person name="Braus G.H."/>
            <person name="Fischer R."/>
            <person name="Frisvad J.C."/>
            <person name="Goldman G.H."/>
            <person name="Houbraken J."/>
            <person name="Oakley B."/>
            <person name="Pocsi I."/>
            <person name="Scazzocchio C."/>
            <person name="Seiboth B."/>
            <person name="vanKuyk P.A."/>
            <person name="Wortman J."/>
            <person name="Dyer P.S."/>
            <person name="Grigoriev I.V."/>
        </authorList>
    </citation>
    <scope>NUCLEOTIDE SEQUENCE [LARGE SCALE GENOMIC DNA]</scope>
    <source>
        <strain evidence="4">ITEM 5010</strain>
    </source>
</reference>
<organism evidence="3 4">
    <name type="scientific">Aspergillus carbonarius (strain ITEM 5010)</name>
    <dbReference type="NCBI Taxonomy" id="602072"/>
    <lineage>
        <taxon>Eukaryota</taxon>
        <taxon>Fungi</taxon>
        <taxon>Dikarya</taxon>
        <taxon>Ascomycota</taxon>
        <taxon>Pezizomycotina</taxon>
        <taxon>Eurotiomycetes</taxon>
        <taxon>Eurotiomycetidae</taxon>
        <taxon>Eurotiales</taxon>
        <taxon>Aspergillaceae</taxon>
        <taxon>Aspergillus</taxon>
        <taxon>Aspergillus subgen. Circumdati</taxon>
    </lineage>
</organism>
<evidence type="ECO:0000313" key="4">
    <source>
        <dbReference type="Proteomes" id="UP000188318"/>
    </source>
</evidence>
<dbReference type="STRING" id="602072.A0A1R3R7I5"/>
<dbReference type="PANTHER" id="PTHR47203">
    <property type="match status" value="1"/>
</dbReference>
<proteinExistence type="predicted"/>
<dbReference type="GO" id="GO:0000702">
    <property type="term" value="F:oxidized base lesion DNA N-glycosylase activity"/>
    <property type="evidence" value="ECO:0007669"/>
    <property type="project" value="UniProtKB-ARBA"/>
</dbReference>
<dbReference type="SMART" id="SM00478">
    <property type="entry name" value="ENDO3c"/>
    <property type="match status" value="1"/>
</dbReference>
<dbReference type="InterPro" id="IPR003265">
    <property type="entry name" value="HhH-GPD_domain"/>
</dbReference>
<dbReference type="OrthoDB" id="5607at2759"/>
<dbReference type="VEuPathDB" id="FungiDB:ASPCADRAFT_135164"/>
<evidence type="ECO:0000313" key="2">
    <source>
        <dbReference type="EMBL" id="OOF90440.1"/>
    </source>
</evidence>
<dbReference type="VEuPathDB" id="FungiDB:ASPCADRAFT_135158"/>
<keyword evidence="4" id="KW-1185">Reference proteome</keyword>
<dbReference type="CDD" id="cd00056">
    <property type="entry name" value="ENDO3c"/>
    <property type="match status" value="1"/>
</dbReference>
<evidence type="ECO:0000313" key="3">
    <source>
        <dbReference type="EMBL" id="OOF90447.1"/>
    </source>
</evidence>
<sequence length="245" mass="27055">MTMLRAHSRDWSSPFEVLSSGVPSELLPAPGSYLRADFTQGRGQRVLPSVNHGIHQKTARGWAGKLSHITPPSIHGTQYGKSPFPRFPSPSPKQVQCRQADEILASLRGDRDPLASNTITADSVQRPASFPESYAVLGQATNENNAIRKSPAWTLRELLSLPGIGPKTASCVLALTLGRQRFVVDSHIHRITGMLGWRPPNESPEQARGHLECRIPDEHKYYHAWPRTQVNKGAHSGKEYAVYSV</sequence>
<name>A0A1R3R7I5_ASPC5</name>
<dbReference type="PANTHER" id="PTHR47203:SF1">
    <property type="entry name" value="HYPOTHETICAL BASE EXCISION DNA REPAIR PROTEIN (EUROFUNG)"/>
    <property type="match status" value="1"/>
</dbReference>
<dbReference type="InterPro" id="IPR011257">
    <property type="entry name" value="DNA_glycosylase"/>
</dbReference>
<reference evidence="3" key="1">
    <citation type="submission" date="2016-12" db="EMBL/GenBank/DDBJ databases">
        <authorList>
            <consortium name="DOE Joint Genome Institute"/>
            <person name="Riley R."/>
            <person name="Kuo A."/>
            <person name="Sun H."/>
            <person name="Pangilinan J."/>
            <person name="Culley D."/>
            <person name="Salamov A."/>
            <person name="Magnuson J."/>
            <person name="Bruno K."/>
            <person name="Henrissat B."/>
            <person name="Berka R."/>
            <person name="Tsang A."/>
            <person name="Barry K."/>
            <person name="lapidus A."/>
            <person name="Martin J."/>
            <person name="Lindquist E."/>
            <person name="Wang Z."/>
            <person name="Baker S."/>
            <person name="Grigoriev I."/>
            <person name="Nordberg H.P."/>
            <person name="Cantor M.N."/>
            <person name="Hua S.X."/>
        </authorList>
    </citation>
    <scope>NUCLEOTIDE SEQUENCE [LARGE SCALE GENOMIC DNA]</scope>
    <source>
        <strain evidence="3">ITEM 5010</strain>
    </source>
</reference>
<dbReference type="EMBL" id="KV907521">
    <property type="protein sequence ID" value="OOF90440.1"/>
    <property type="molecule type" value="Genomic_DNA"/>
</dbReference>
<dbReference type="Gene3D" id="1.10.1670.10">
    <property type="entry name" value="Helix-hairpin-Helix base-excision DNA repair enzymes (C-terminal)"/>
    <property type="match status" value="1"/>
</dbReference>
<protein>
    <recommendedName>
        <fullName evidence="1">HhH-GPD domain-containing protein</fullName>
    </recommendedName>
</protein>
<dbReference type="Gene3D" id="1.10.340.30">
    <property type="entry name" value="Hypothetical protein, domain 2"/>
    <property type="match status" value="1"/>
</dbReference>
<gene>
    <name evidence="2" type="ORF">ASPCADRAFT_135158</name>
    <name evidence="3" type="ORF">ASPCADRAFT_135164</name>
</gene>
<dbReference type="AlphaFoldDB" id="A0A1R3R7I5"/>
<dbReference type="InterPro" id="IPR023170">
    <property type="entry name" value="HhH_base_excis_C"/>
</dbReference>